<dbReference type="EMBL" id="FOPC01000011">
    <property type="protein sequence ID" value="SFG96655.1"/>
    <property type="molecule type" value="Genomic_DNA"/>
</dbReference>
<reference evidence="5" key="1">
    <citation type="submission" date="2016-10" db="EMBL/GenBank/DDBJ databases">
        <authorList>
            <person name="Varghese N."/>
            <person name="Submissions S."/>
        </authorList>
    </citation>
    <scope>NUCLEOTIDE SEQUENCE [LARGE SCALE GENOMIC DNA]</scope>
    <source>
        <strain evidence="5">DSM 19315</strain>
    </source>
</reference>
<protein>
    <submittedName>
        <fullName evidence="4">Lamin Tail Domain</fullName>
    </submittedName>
</protein>
<keyword evidence="5" id="KW-1185">Reference proteome</keyword>
<feature type="region of interest" description="Disordered" evidence="2">
    <location>
        <begin position="439"/>
        <end position="460"/>
    </location>
</feature>
<organism evidence="4 5">
    <name type="scientific">Algoriphagus hitonicola</name>
    <dbReference type="NCBI Taxonomy" id="435880"/>
    <lineage>
        <taxon>Bacteria</taxon>
        <taxon>Pseudomonadati</taxon>
        <taxon>Bacteroidota</taxon>
        <taxon>Cytophagia</taxon>
        <taxon>Cytophagales</taxon>
        <taxon>Cyclobacteriaceae</taxon>
        <taxon>Algoriphagus</taxon>
    </lineage>
</organism>
<accession>A0A1I2W5H6</accession>
<evidence type="ECO:0000256" key="3">
    <source>
        <dbReference type="SAM" id="SignalP"/>
    </source>
</evidence>
<feature type="chain" id="PRO_5011687273" evidence="3">
    <location>
        <begin position="27"/>
        <end position="838"/>
    </location>
</feature>
<dbReference type="STRING" id="435880.SAMN04487988_111168"/>
<proteinExistence type="predicted"/>
<dbReference type="OrthoDB" id="9758406at2"/>
<dbReference type="Gene3D" id="2.60.40.4070">
    <property type="match status" value="1"/>
</dbReference>
<dbReference type="InterPro" id="IPR014755">
    <property type="entry name" value="Cu-Rt/internalin_Ig-like"/>
</dbReference>
<feature type="signal peptide" evidence="3">
    <location>
        <begin position="1"/>
        <end position="26"/>
    </location>
</feature>
<gene>
    <name evidence="4" type="ORF">SAMN04487988_111168</name>
</gene>
<evidence type="ECO:0000313" key="5">
    <source>
        <dbReference type="Proteomes" id="UP000199642"/>
    </source>
</evidence>
<evidence type="ECO:0000313" key="4">
    <source>
        <dbReference type="EMBL" id="SFG96655.1"/>
    </source>
</evidence>
<dbReference type="AlphaFoldDB" id="A0A1I2W5H6"/>
<evidence type="ECO:0000256" key="2">
    <source>
        <dbReference type="SAM" id="MobiDB-lite"/>
    </source>
</evidence>
<sequence length="838" mass="94408">MQKLTFILTWLIGAFTFSVNGLVANAQNYQEDFEAEFETQNYPEEFLAHWYGNEVQSGSSRIFQAEAAGVGSSQALAVQPISTFDGELIVRLFPSDYVDPNIQFWARSLQNGSGDRAAVVSYSFSESLEGNYGEESGLGSEEEFANEDQDYRKFEINLSENQQRKDTLFLKISVRYGAGSGTCARWLMDDFVFGDIEEDKEPPRVERVRGFDANQLELQFSERLDPIFSQIQLNFGLDGDEPIDAELKLDSLVILTFGKDLEESEDYSLSIRQISDLEGNVIKDTTVNFQFFDPTEIAFKDLVINEIMPAPREENALPNVEYVELLHRGEKEIRTGQLLWSNSRISVELEDFWIQPGEFVLLVPEDDAELMEEFGLLIPISSWPTLLNGGDELKLESDNEDLIDQISYSTASWGSSEFSGGGYSLEVVNPDLLCDQSLNLRPSENPNRGSPGSENSVFDSSLDTTAPRFEEYFFTKANELRIRFSELIQPFFTQNQVSFESQLEVDSIWIEQDLLRVNVSETFPENELIRVSIEGFLDCSGNEMNLLELDIIRPSIAQAGEIFLNELLYNPKTGSPKFVELINPTDKFLEIGSWSLANLDDQENIDQLRMLSEESLVMEPNSFLAISTDTNGVKLDYPLSEGGKFYEISSLPSYPIAGGTVLLLDSEENVVEQFSYVDDLHHPLLQDSKGVSLERVSIETSADILDNWHSASSAVGYASPGMKNSQFIPEEFDSEIIQIDPAAFDPEGSNGNTFVSIRYELEQPGWVGSFRIYDLAGRRLASLAENEILATKGLYTWTGTDNLGRRMRSGYYVLLVELFDLDGRQKTIRKTIIIAERL</sequence>
<name>A0A1I2W5H6_9BACT</name>
<dbReference type="RefSeq" id="WP_092793157.1">
    <property type="nucleotide sequence ID" value="NZ_FOPC01000011.1"/>
</dbReference>
<dbReference type="Gene3D" id="2.60.40.1220">
    <property type="match status" value="1"/>
</dbReference>
<keyword evidence="1 3" id="KW-0732">Signal</keyword>
<evidence type="ECO:0000256" key="1">
    <source>
        <dbReference type="ARBA" id="ARBA00022729"/>
    </source>
</evidence>
<dbReference type="Proteomes" id="UP000199642">
    <property type="component" value="Unassembled WGS sequence"/>
</dbReference>